<evidence type="ECO:0000256" key="8">
    <source>
        <dbReference type="ARBA" id="ARBA00022692"/>
    </source>
</evidence>
<proteinExistence type="inferred from homology"/>
<dbReference type="PANTHER" id="PTHR43507">
    <property type="entry name" value="NADH-UBIQUINONE OXIDOREDUCTASE CHAIN 4"/>
    <property type="match status" value="1"/>
</dbReference>
<evidence type="ECO:0000256" key="5">
    <source>
        <dbReference type="ARBA" id="ARBA00021006"/>
    </source>
</evidence>
<reference evidence="19" key="1">
    <citation type="submission" date="2008-04" db="EMBL/GenBank/DDBJ databases">
        <title>The complete sequence of the mitochondrial genome of Panonychus ulmi.</title>
        <authorList>
            <person name="Van Leeuwen T."/>
            <person name="Vanholme B."/>
            <person name="Tirry L."/>
        </authorList>
    </citation>
    <scope>NUCLEOTIDE SEQUENCE</scope>
</reference>
<organism evidence="19">
    <name type="scientific">Panonychus ulmi</name>
    <name type="common">European red mite</name>
    <name type="synonym">Tetranychus ulmi</name>
    <dbReference type="NCBI Taxonomy" id="50024"/>
    <lineage>
        <taxon>Eukaryota</taxon>
        <taxon>Metazoa</taxon>
        <taxon>Ecdysozoa</taxon>
        <taxon>Arthropoda</taxon>
        <taxon>Chelicerata</taxon>
        <taxon>Arachnida</taxon>
        <taxon>Acari</taxon>
        <taxon>Acariformes</taxon>
        <taxon>Trombidiformes</taxon>
        <taxon>Prostigmata</taxon>
        <taxon>Eleutherengona</taxon>
        <taxon>Raphignathae</taxon>
        <taxon>Tetranychoidea</taxon>
        <taxon>Tetranychidae</taxon>
        <taxon>Panonychus</taxon>
    </lineage>
</organism>
<keyword evidence="6 17" id="KW-0813">Transport</keyword>
<comment type="function">
    <text evidence="17">Core subunit of the mitochondrial membrane respiratory chain NADH dehydrogenase (Complex I) which catalyzes electron transfer from NADH through the respiratory chain, using ubiquinone as an electron acceptor. Essential for the catalytic activity and assembly of complex I.</text>
</comment>
<dbReference type="GO" id="GO:0003954">
    <property type="term" value="F:NADH dehydrogenase activity"/>
    <property type="evidence" value="ECO:0007669"/>
    <property type="project" value="TreeGrafter"/>
</dbReference>
<comment type="catalytic activity">
    <reaction evidence="16 17">
        <text>a ubiquinone + NADH + 5 H(+)(in) = a ubiquinol + NAD(+) + 4 H(+)(out)</text>
        <dbReference type="Rhea" id="RHEA:29091"/>
        <dbReference type="Rhea" id="RHEA-COMP:9565"/>
        <dbReference type="Rhea" id="RHEA-COMP:9566"/>
        <dbReference type="ChEBI" id="CHEBI:15378"/>
        <dbReference type="ChEBI" id="CHEBI:16389"/>
        <dbReference type="ChEBI" id="CHEBI:17976"/>
        <dbReference type="ChEBI" id="CHEBI:57540"/>
        <dbReference type="ChEBI" id="CHEBI:57945"/>
        <dbReference type="EC" id="7.1.1.2"/>
    </reaction>
</comment>
<comment type="similarity">
    <text evidence="3 17">Belongs to the complex I subunit 4 family.</text>
</comment>
<keyword evidence="15 17" id="KW-0472">Membrane</keyword>
<evidence type="ECO:0000256" key="10">
    <source>
        <dbReference type="ARBA" id="ARBA00022982"/>
    </source>
</evidence>
<evidence type="ECO:0000256" key="11">
    <source>
        <dbReference type="ARBA" id="ARBA00022989"/>
    </source>
</evidence>
<evidence type="ECO:0000256" key="6">
    <source>
        <dbReference type="ARBA" id="ARBA00022448"/>
    </source>
</evidence>
<evidence type="ECO:0000256" key="16">
    <source>
        <dbReference type="ARBA" id="ARBA00049551"/>
    </source>
</evidence>
<keyword evidence="10 17" id="KW-0249">Electron transport</keyword>
<evidence type="ECO:0000259" key="18">
    <source>
        <dbReference type="Pfam" id="PF00361"/>
    </source>
</evidence>
<feature type="transmembrane region" description="Helical" evidence="17">
    <location>
        <begin position="365"/>
        <end position="384"/>
    </location>
</feature>
<feature type="transmembrane region" description="Helical" evidence="17">
    <location>
        <begin position="15"/>
        <end position="43"/>
    </location>
</feature>
<keyword evidence="8 17" id="KW-0812">Transmembrane</keyword>
<evidence type="ECO:0000256" key="15">
    <source>
        <dbReference type="ARBA" id="ARBA00023136"/>
    </source>
</evidence>
<name>D7SGS3_PANUL</name>
<dbReference type="GO" id="GO:0042773">
    <property type="term" value="P:ATP synthesis coupled electron transport"/>
    <property type="evidence" value="ECO:0007669"/>
    <property type="project" value="InterPro"/>
</dbReference>
<evidence type="ECO:0000256" key="9">
    <source>
        <dbReference type="ARBA" id="ARBA00022967"/>
    </source>
</evidence>
<dbReference type="EMBL" id="EU682403">
    <property type="protein sequence ID" value="ACD02443.1"/>
    <property type="molecule type" value="Genomic_DNA"/>
</dbReference>
<feature type="transmembrane region" description="Helical" evidence="17">
    <location>
        <begin position="196"/>
        <end position="218"/>
    </location>
</feature>
<geneLocation type="mitochondrion" evidence="19"/>
<comment type="subcellular location">
    <subcellularLocation>
        <location evidence="2 17">Mitochondrion membrane</location>
        <topology evidence="2 17">Multi-pass membrane protein</topology>
    </subcellularLocation>
</comment>
<feature type="transmembrane region" description="Helical" evidence="17">
    <location>
        <begin position="252"/>
        <end position="272"/>
    </location>
</feature>
<evidence type="ECO:0000256" key="3">
    <source>
        <dbReference type="ARBA" id="ARBA00009025"/>
    </source>
</evidence>
<dbReference type="GO" id="GO:0031966">
    <property type="term" value="C:mitochondrial membrane"/>
    <property type="evidence" value="ECO:0007669"/>
    <property type="project" value="UniProtKB-SubCell"/>
</dbReference>
<dbReference type="InterPro" id="IPR001750">
    <property type="entry name" value="ND/Mrp_TM"/>
</dbReference>
<keyword evidence="12 17" id="KW-0520">NAD</keyword>
<dbReference type="GO" id="GO:0008137">
    <property type="term" value="F:NADH dehydrogenase (ubiquinone) activity"/>
    <property type="evidence" value="ECO:0007669"/>
    <property type="project" value="UniProtKB-UniRule"/>
</dbReference>
<evidence type="ECO:0000256" key="1">
    <source>
        <dbReference type="ARBA" id="ARBA00003257"/>
    </source>
</evidence>
<protein>
    <recommendedName>
        <fullName evidence="5 17">NADH-ubiquinone oxidoreductase chain 4</fullName>
        <ecNumber evidence="4 17">7.1.1.2</ecNumber>
    </recommendedName>
</protein>
<feature type="transmembrane region" description="Helical" evidence="17">
    <location>
        <begin position="172"/>
        <end position="190"/>
    </location>
</feature>
<feature type="transmembrane region" description="Helical" evidence="17">
    <location>
        <begin position="140"/>
        <end position="160"/>
    </location>
</feature>
<evidence type="ECO:0000256" key="4">
    <source>
        <dbReference type="ARBA" id="ARBA00012944"/>
    </source>
</evidence>
<evidence type="ECO:0000256" key="14">
    <source>
        <dbReference type="ARBA" id="ARBA00023128"/>
    </source>
</evidence>
<feature type="transmembrane region" description="Helical" evidence="17">
    <location>
        <begin position="55"/>
        <end position="77"/>
    </location>
</feature>
<dbReference type="AlphaFoldDB" id="D7SGS3"/>
<accession>D7SGS3</accession>
<dbReference type="PANTHER" id="PTHR43507:SF20">
    <property type="entry name" value="NADH-UBIQUINONE OXIDOREDUCTASE CHAIN 4"/>
    <property type="match status" value="1"/>
</dbReference>
<evidence type="ECO:0000256" key="17">
    <source>
        <dbReference type="RuleBase" id="RU003297"/>
    </source>
</evidence>
<evidence type="ECO:0000256" key="12">
    <source>
        <dbReference type="ARBA" id="ARBA00023027"/>
    </source>
</evidence>
<dbReference type="EC" id="7.1.1.2" evidence="4 17"/>
<dbReference type="PRINTS" id="PR01437">
    <property type="entry name" value="NUOXDRDTASE4"/>
</dbReference>
<keyword evidence="7 17" id="KW-0679">Respiratory chain</keyword>
<dbReference type="GO" id="GO:0048039">
    <property type="term" value="F:ubiquinone binding"/>
    <property type="evidence" value="ECO:0007669"/>
    <property type="project" value="TreeGrafter"/>
</dbReference>
<evidence type="ECO:0000256" key="2">
    <source>
        <dbReference type="ARBA" id="ARBA00004225"/>
    </source>
</evidence>
<sequence length="386" mass="46774">MSYMFLYMINSNFMIFFYFISLINLFCLNSLMLYMYMMTFFLMKMIFFSLKEKMLVYFFIMKKNIIKLMFLFMLLFFSSMNLIFFYIFFEIISLLIFFLVYLSSFSIMRMKASIYMFVFMSIGTLPMLVMIFFINEKTFLMIFILSFSVKMPIVFLHLWLPKAHVEANYYDSMILASLLLKLGGYGMLIMDMNFKLNFFFLWGLFGSLIISFMVLFLLDVKMIMAFSSIIHMNIMLVMFLNSSVFMEKIFSTAMLSHALISSMMFYMIGMIYDQSFSRNMFINKNFFLNFMFFFNFFFLICFINMGSPMFMSFFSEMYTYMFLIDYNFNKMNLLIFMIMFFSCMLNLYLLKNLGMMVMSKFFKMFNLKLITLLILKEHLFYLLLFF</sequence>
<keyword evidence="14 17" id="KW-0496">Mitochondrion</keyword>
<evidence type="ECO:0000256" key="13">
    <source>
        <dbReference type="ARBA" id="ARBA00023075"/>
    </source>
</evidence>
<feature type="transmembrane region" description="Helical" evidence="17">
    <location>
        <begin position="333"/>
        <end position="353"/>
    </location>
</feature>
<feature type="transmembrane region" description="Helical" evidence="17">
    <location>
        <begin position="292"/>
        <end position="313"/>
    </location>
</feature>
<comment type="function">
    <text evidence="1">Core subunit of the mitochondrial membrane respiratory chain NADH dehydrogenase (Complex I) that is believed to belong to the minimal assembly required for catalysis. Complex I functions in the transfer of electrons from NADH to the respiratory chain. The immediate electron acceptor for the enzyme is believed to be ubiquinone.</text>
</comment>
<gene>
    <name evidence="19" type="primary">NAD4</name>
</gene>
<keyword evidence="13 17" id="KW-0830">Ubiquinone</keyword>
<feature type="transmembrane region" description="Helical" evidence="17">
    <location>
        <begin position="83"/>
        <end position="102"/>
    </location>
</feature>
<keyword evidence="11 17" id="KW-1133">Transmembrane helix</keyword>
<keyword evidence="9" id="KW-1278">Translocase</keyword>
<dbReference type="InterPro" id="IPR003918">
    <property type="entry name" value="NADH_UbQ_OxRdtase"/>
</dbReference>
<dbReference type="GO" id="GO:0015990">
    <property type="term" value="P:electron transport coupled proton transport"/>
    <property type="evidence" value="ECO:0007669"/>
    <property type="project" value="TreeGrafter"/>
</dbReference>
<evidence type="ECO:0000313" key="19">
    <source>
        <dbReference type="EMBL" id="ACD02443.1"/>
    </source>
</evidence>
<feature type="transmembrane region" description="Helical" evidence="17">
    <location>
        <begin position="114"/>
        <end position="134"/>
    </location>
</feature>
<dbReference type="Pfam" id="PF00361">
    <property type="entry name" value="Proton_antipo_M"/>
    <property type="match status" value="1"/>
</dbReference>
<evidence type="ECO:0000256" key="7">
    <source>
        <dbReference type="ARBA" id="ARBA00022660"/>
    </source>
</evidence>
<feature type="transmembrane region" description="Helical" evidence="17">
    <location>
        <begin position="225"/>
        <end position="246"/>
    </location>
</feature>
<feature type="domain" description="NADH:quinone oxidoreductase/Mrp antiporter transmembrane" evidence="18">
    <location>
        <begin position="140"/>
        <end position="337"/>
    </location>
</feature>